<gene>
    <name evidence="2" type="ORF">DF3PB_2080003</name>
</gene>
<dbReference type="InterPro" id="IPR038293">
    <property type="entry name" value="ATPase_inh_sub_z_sf"/>
</dbReference>
<dbReference type="EMBL" id="UIDG01000122">
    <property type="protein sequence ID" value="SUS05736.1"/>
    <property type="molecule type" value="Genomic_DNA"/>
</dbReference>
<dbReference type="Pfam" id="PF07345">
    <property type="entry name" value="ATPaseInh_sub_z"/>
    <property type="match status" value="1"/>
</dbReference>
<evidence type="ECO:0000256" key="1">
    <source>
        <dbReference type="SAM" id="MobiDB-lite"/>
    </source>
</evidence>
<dbReference type="PIRSF" id="PIRSF031780">
    <property type="entry name" value="UCP031780"/>
    <property type="match status" value="1"/>
</dbReference>
<feature type="region of interest" description="Disordered" evidence="1">
    <location>
        <begin position="1"/>
        <end position="21"/>
    </location>
</feature>
<sequence>MAADKTKSHTHEREHAHREEADFKRLARRNKLFGLWAAKELGYDGEAADAYARDVIYSDLDEPGEDDMFRKVTADFERHGKKVSRDTLMQKLAESMHKAEAEK</sequence>
<evidence type="ECO:0000313" key="2">
    <source>
        <dbReference type="EMBL" id="SUS05736.1"/>
    </source>
</evidence>
<dbReference type="InterPro" id="IPR009945">
    <property type="entry name" value="ATPase_inh_sub_z"/>
</dbReference>
<dbReference type="AlphaFoldDB" id="A0A380TBG7"/>
<proteinExistence type="predicted"/>
<protein>
    <recommendedName>
        <fullName evidence="3">DUF1476 domain-containing protein</fullName>
    </recommendedName>
</protein>
<organism evidence="2">
    <name type="scientific">metagenome</name>
    <dbReference type="NCBI Taxonomy" id="256318"/>
    <lineage>
        <taxon>unclassified sequences</taxon>
        <taxon>metagenomes</taxon>
    </lineage>
</organism>
<dbReference type="Gene3D" id="1.10.790.20">
    <property type="entry name" value="Domain of unknown function DUF1476"/>
    <property type="match status" value="1"/>
</dbReference>
<evidence type="ECO:0008006" key="3">
    <source>
        <dbReference type="Google" id="ProtNLM"/>
    </source>
</evidence>
<name>A0A380TBG7_9ZZZZ</name>
<reference evidence="2" key="1">
    <citation type="submission" date="2018-07" db="EMBL/GenBank/DDBJ databases">
        <authorList>
            <person name="Quirk P.G."/>
            <person name="Krulwich T.A."/>
        </authorList>
    </citation>
    <scope>NUCLEOTIDE SEQUENCE</scope>
</reference>
<accession>A0A380TBG7</accession>